<dbReference type="Pfam" id="PF24470">
    <property type="entry name" value="Thiored_Isochorism"/>
    <property type="match status" value="1"/>
</dbReference>
<dbReference type="SUPFAM" id="SSF51197">
    <property type="entry name" value="Clavaminate synthase-like"/>
    <property type="match status" value="1"/>
</dbReference>
<dbReference type="EMBL" id="JAGTJQ010000005">
    <property type="protein sequence ID" value="KAH7030696.1"/>
    <property type="molecule type" value="Genomic_DNA"/>
</dbReference>
<dbReference type="InterPro" id="IPR037151">
    <property type="entry name" value="AlkB-like_sf"/>
</dbReference>
<accession>A0A9P8Y817</accession>
<comment type="similarity">
    <text evidence="1">Belongs to the isochorismatase family.</text>
</comment>
<protein>
    <recommendedName>
        <fullName evidence="7">Fe2OG dioxygenase domain-containing protein</fullName>
    </recommendedName>
</protein>
<dbReference type="CDD" id="cd00431">
    <property type="entry name" value="cysteine_hydrolases"/>
    <property type="match status" value="1"/>
</dbReference>
<evidence type="ECO:0000256" key="1">
    <source>
        <dbReference type="ARBA" id="ARBA00006336"/>
    </source>
</evidence>
<feature type="compositionally biased region" description="Low complexity" evidence="2">
    <location>
        <begin position="338"/>
        <end position="350"/>
    </location>
</feature>
<dbReference type="InterPro" id="IPR005123">
    <property type="entry name" value="Oxoglu/Fe-dep_dioxygenase_dom"/>
</dbReference>
<dbReference type="PANTHER" id="PTHR31212">
    <property type="entry name" value="ALPHA-KETOGLUTARATE-DEPENDENT DIOXYGENASE ALKB HOMOLOG 3"/>
    <property type="match status" value="1"/>
</dbReference>
<dbReference type="Proteomes" id="UP000756346">
    <property type="component" value="Unassembled WGS sequence"/>
</dbReference>
<dbReference type="GeneID" id="70180772"/>
<dbReference type="InterPro" id="IPR032854">
    <property type="entry name" value="ALKBH3"/>
</dbReference>
<dbReference type="InterPro" id="IPR036282">
    <property type="entry name" value="Glutathione-S-Trfase_C_sf"/>
</dbReference>
<feature type="compositionally biased region" description="Basic and acidic residues" evidence="2">
    <location>
        <begin position="322"/>
        <end position="337"/>
    </location>
</feature>
<feature type="compositionally biased region" description="Basic and acidic residues" evidence="2">
    <location>
        <begin position="839"/>
        <end position="862"/>
    </location>
</feature>
<evidence type="ECO:0008006" key="7">
    <source>
        <dbReference type="Google" id="ProtNLM"/>
    </source>
</evidence>
<dbReference type="PROSITE" id="PS50405">
    <property type="entry name" value="GST_CTER"/>
    <property type="match status" value="1"/>
</dbReference>
<sequence>MFPIDPSKLPSLRTRKALLVIDPQNDFLDDEGALPIHQPLDLPTQIVNAAQAFRADGVDIIWVRTQFDKTRSIHNEMILTSDLPLGNGPASLSKSRGSRTAASGGGVIAPKCPEGFLSLGPSSTSSKAVRQATAGVEFHPAIQEAVSRRDQVLVKSFYSAFKNDQILRLLRMRFVTELYICGSFTNVGVMATAYDAASHGFAITLVKDCCGYRSSIRHNAAIKQIVELTGCDVLDLEEIPLGTTASAPPTSSATKAPSSTSTSASSTYPTIYKRAGDKPEPATTSSADLADALDSLSIRDKPASRSGSHASPIKSGTAAKKTVVEAEKSKSDDKNEDTPNVPEDTDTTDPTLEIQRSLQNVALNCDATPNLDAVDGQATQHDSTEASPATSSQESRVKESLQSESSKEASCKASSSSMKTQGEALGEGDSQVIFSILPGPLAENIFQKIKDEVQWQRMSHQGGEVPRLVAVQGHVEADGSMPVYRHPSDESPPLLPFSPTVTAIKEVVEKELDHPLNHALIQFYRHGNDYISEHSDKTLDIAKDSFIANVSLGAERTMILRTKRTPKPRDGEDGEDGGPKSVDTTPVAQPDDLKRKSQRAPLPHNSLMRMGLQTNMKWLHGIRQDKRQEREKSEEELAYNGSRISLTFRRIGTFLDAKQTLIWGQGATGKTRDAAHEVINGQTPQAVEMLRAFGRENQLSDFDWDAFYGKGFDVLHITASPRLFLSADPVANMRVQMMLAELGIGYARGSMAPAASSSTTGVSSREEASQVRFVDTDVSRSTVQGEVAIMLYLDRVYGSASVTVTTTPGKPGLEVDMAKAYTRFQQALSLRANLEAIRHEATTSPVRETKATSGKTDDDKPTKPVSDVLATWEVYALEAAEDDTFLASKNCLTLADYAFWPVLHEVVGKTVLSVLDGLPGLKAYYNRVKARESMAKLLAKNPAASGDKKE</sequence>
<dbReference type="Gene3D" id="3.40.50.850">
    <property type="entry name" value="Isochorismatase-like"/>
    <property type="match status" value="1"/>
</dbReference>
<name>A0A9P8Y817_9PEZI</name>
<proteinExistence type="inferred from homology"/>
<dbReference type="InterPro" id="IPR057088">
    <property type="entry name" value="GLRG_09195_Thiored"/>
</dbReference>
<evidence type="ECO:0000259" key="3">
    <source>
        <dbReference type="PROSITE" id="PS50405"/>
    </source>
</evidence>
<feature type="domain" description="GST C-terminal" evidence="3">
    <location>
        <begin position="813"/>
        <end position="950"/>
    </location>
</feature>
<dbReference type="InterPro" id="IPR027450">
    <property type="entry name" value="AlkB-like"/>
</dbReference>
<comment type="caution">
    <text evidence="5">The sequence shown here is derived from an EMBL/GenBank/DDBJ whole genome shotgun (WGS) entry which is preliminary data.</text>
</comment>
<feature type="domain" description="Fe2OG dioxygenase" evidence="4">
    <location>
        <begin position="515"/>
        <end position="652"/>
    </location>
</feature>
<dbReference type="SUPFAM" id="SSF47616">
    <property type="entry name" value="GST C-terminal domain-like"/>
    <property type="match status" value="1"/>
</dbReference>
<dbReference type="AlphaFoldDB" id="A0A9P8Y817"/>
<feature type="region of interest" description="Disordered" evidence="2">
    <location>
        <begin position="839"/>
        <end position="864"/>
    </location>
</feature>
<dbReference type="GO" id="GO:0051213">
    <property type="term" value="F:dioxygenase activity"/>
    <property type="evidence" value="ECO:0007669"/>
    <property type="project" value="InterPro"/>
</dbReference>
<evidence type="ECO:0000313" key="5">
    <source>
        <dbReference type="EMBL" id="KAH7030696.1"/>
    </source>
</evidence>
<evidence type="ECO:0000256" key="2">
    <source>
        <dbReference type="SAM" id="MobiDB-lite"/>
    </source>
</evidence>
<feature type="region of interest" description="Disordered" evidence="2">
    <location>
        <begin position="298"/>
        <end position="350"/>
    </location>
</feature>
<dbReference type="RefSeq" id="XP_046012376.1">
    <property type="nucleotide sequence ID" value="XM_046151226.1"/>
</dbReference>
<dbReference type="Pfam" id="PF13532">
    <property type="entry name" value="2OG-FeII_Oxy_2"/>
    <property type="match status" value="1"/>
</dbReference>
<feature type="region of interest" description="Disordered" evidence="2">
    <location>
        <begin position="558"/>
        <end position="606"/>
    </location>
</feature>
<dbReference type="InterPro" id="IPR000868">
    <property type="entry name" value="Isochorismatase-like_dom"/>
</dbReference>
<evidence type="ECO:0000313" key="6">
    <source>
        <dbReference type="Proteomes" id="UP000756346"/>
    </source>
</evidence>
<dbReference type="OrthoDB" id="445341at2759"/>
<evidence type="ECO:0000259" key="4">
    <source>
        <dbReference type="PROSITE" id="PS51471"/>
    </source>
</evidence>
<dbReference type="SUPFAM" id="SSF52499">
    <property type="entry name" value="Isochorismatase-like hydrolases"/>
    <property type="match status" value="1"/>
</dbReference>
<organism evidence="5 6">
    <name type="scientific">Microdochium trichocladiopsis</name>
    <dbReference type="NCBI Taxonomy" id="1682393"/>
    <lineage>
        <taxon>Eukaryota</taxon>
        <taxon>Fungi</taxon>
        <taxon>Dikarya</taxon>
        <taxon>Ascomycota</taxon>
        <taxon>Pezizomycotina</taxon>
        <taxon>Sordariomycetes</taxon>
        <taxon>Xylariomycetidae</taxon>
        <taxon>Xylariales</taxon>
        <taxon>Microdochiaceae</taxon>
        <taxon>Microdochium</taxon>
    </lineage>
</organism>
<dbReference type="PROSITE" id="PS51471">
    <property type="entry name" value="FE2OG_OXY"/>
    <property type="match status" value="1"/>
</dbReference>
<dbReference type="InterPro" id="IPR036380">
    <property type="entry name" value="Isochorismatase-like_sf"/>
</dbReference>
<dbReference type="Pfam" id="PF00857">
    <property type="entry name" value="Isochorismatase"/>
    <property type="match status" value="1"/>
</dbReference>
<dbReference type="GO" id="GO:0006307">
    <property type="term" value="P:DNA alkylation repair"/>
    <property type="evidence" value="ECO:0007669"/>
    <property type="project" value="InterPro"/>
</dbReference>
<dbReference type="PANTHER" id="PTHR31212:SF5">
    <property type="entry name" value="ISOCHORISMATASE FAMILY PROTEIN FAMILY (AFU_ORTHOLOGUE AFUA_3G14500)"/>
    <property type="match status" value="1"/>
</dbReference>
<feature type="region of interest" description="Disordered" evidence="2">
    <location>
        <begin position="369"/>
        <end position="425"/>
    </location>
</feature>
<feature type="compositionally biased region" description="Basic and acidic residues" evidence="2">
    <location>
        <begin position="395"/>
        <end position="410"/>
    </location>
</feature>
<dbReference type="Gene3D" id="2.60.120.590">
    <property type="entry name" value="Alpha-ketoglutarate-dependent dioxygenase AlkB-like"/>
    <property type="match status" value="1"/>
</dbReference>
<dbReference type="Gene3D" id="1.20.1050.10">
    <property type="match status" value="1"/>
</dbReference>
<keyword evidence="6" id="KW-1185">Reference proteome</keyword>
<feature type="compositionally biased region" description="Polar residues" evidence="2">
    <location>
        <begin position="377"/>
        <end position="394"/>
    </location>
</feature>
<feature type="compositionally biased region" description="Low complexity" evidence="2">
    <location>
        <begin position="243"/>
        <end position="270"/>
    </location>
</feature>
<dbReference type="InterPro" id="IPR010987">
    <property type="entry name" value="Glutathione-S-Trfase_C-like"/>
</dbReference>
<gene>
    <name evidence="5" type="ORF">B0I36DRAFT_267168</name>
</gene>
<feature type="region of interest" description="Disordered" evidence="2">
    <location>
        <begin position="242"/>
        <end position="286"/>
    </location>
</feature>
<dbReference type="InterPro" id="IPR004046">
    <property type="entry name" value="GST_C"/>
</dbReference>
<dbReference type="CDD" id="cd00299">
    <property type="entry name" value="GST_C_family"/>
    <property type="match status" value="1"/>
</dbReference>
<dbReference type="Pfam" id="PF14497">
    <property type="entry name" value="GST_C_3"/>
    <property type="match status" value="1"/>
</dbReference>
<reference evidence="5" key="1">
    <citation type="journal article" date="2021" name="Nat. Commun.">
        <title>Genetic determinants of endophytism in the Arabidopsis root mycobiome.</title>
        <authorList>
            <person name="Mesny F."/>
            <person name="Miyauchi S."/>
            <person name="Thiergart T."/>
            <person name="Pickel B."/>
            <person name="Atanasova L."/>
            <person name="Karlsson M."/>
            <person name="Huettel B."/>
            <person name="Barry K.W."/>
            <person name="Haridas S."/>
            <person name="Chen C."/>
            <person name="Bauer D."/>
            <person name="Andreopoulos W."/>
            <person name="Pangilinan J."/>
            <person name="LaButti K."/>
            <person name="Riley R."/>
            <person name="Lipzen A."/>
            <person name="Clum A."/>
            <person name="Drula E."/>
            <person name="Henrissat B."/>
            <person name="Kohler A."/>
            <person name="Grigoriev I.V."/>
            <person name="Martin F.M."/>
            <person name="Hacquard S."/>
        </authorList>
    </citation>
    <scope>NUCLEOTIDE SEQUENCE</scope>
    <source>
        <strain evidence="5">MPI-CAGE-CH-0230</strain>
    </source>
</reference>